<dbReference type="KEGG" id="nsh:GXM_07164"/>
<sequence>MVDVYMALEVIGVSSKNGGEGRSLSCYFQENRTKGLTINN</sequence>
<dbReference type="Proteomes" id="UP000326678">
    <property type="component" value="Chromosome Gxm2"/>
</dbReference>
<dbReference type="AlphaFoldDB" id="A0A5P8WAG3"/>
<proteinExistence type="predicted"/>
<organism evidence="1 2">
    <name type="scientific">Nostoc sphaeroides CCNUC1</name>
    <dbReference type="NCBI Taxonomy" id="2653204"/>
    <lineage>
        <taxon>Bacteria</taxon>
        <taxon>Bacillati</taxon>
        <taxon>Cyanobacteriota</taxon>
        <taxon>Cyanophyceae</taxon>
        <taxon>Nostocales</taxon>
        <taxon>Nostocaceae</taxon>
        <taxon>Nostoc</taxon>
    </lineage>
</organism>
<keyword evidence="2" id="KW-1185">Reference proteome</keyword>
<reference evidence="1 2" key="1">
    <citation type="submission" date="2019-10" db="EMBL/GenBank/DDBJ databases">
        <title>Genomic and transcriptomic insights into the perfect genentic adaptation of a filamentous nitrogen-fixing cyanobacterium to rice fields.</title>
        <authorList>
            <person name="Chen Z."/>
        </authorList>
    </citation>
    <scope>NUCLEOTIDE SEQUENCE [LARGE SCALE GENOMIC DNA]</scope>
    <source>
        <strain evidence="1">CCNUC1</strain>
    </source>
</reference>
<name>A0A5P8WAG3_9NOSO</name>
<evidence type="ECO:0000313" key="1">
    <source>
        <dbReference type="EMBL" id="QFS49670.1"/>
    </source>
</evidence>
<accession>A0A5P8WAG3</accession>
<protein>
    <submittedName>
        <fullName evidence="1">Uncharacterized protein</fullName>
    </submittedName>
</protein>
<gene>
    <name evidence="1" type="ORF">GXM_07164</name>
</gene>
<evidence type="ECO:0000313" key="2">
    <source>
        <dbReference type="Proteomes" id="UP000326678"/>
    </source>
</evidence>
<dbReference type="EMBL" id="CP045227">
    <property type="protein sequence ID" value="QFS49670.1"/>
    <property type="molecule type" value="Genomic_DNA"/>
</dbReference>